<evidence type="ECO:0000313" key="8">
    <source>
        <dbReference type="EMBL" id="VFS47302.1"/>
    </source>
</evidence>
<sequence>MSLRSELAYIRASEGATVDDMPKHSAPPPLSRWFKVKNITLIESNAKIFTSWNIWGNCLAYFMMVSVLYGLLTWIPTYLVNEKGFSFMKMGMVAASPWIGGLIGCIFGGWLSDKIRQRKPMMMLTALSTAIMMMVMINIPDNMPLVVLSLFLVGFMINVGWPSFTAYPMGLTTRSTYPIAISLVNSGGNLGGFFAPIIAGFLLDKFDSFTNVFIYFGIAALLGFLIILTLDEPEA</sequence>
<reference evidence="8 9" key="1">
    <citation type="submission" date="2019-03" db="EMBL/GenBank/DDBJ databases">
        <authorList>
            <consortium name="Pathogen Informatics"/>
        </authorList>
    </citation>
    <scope>NUCLEOTIDE SEQUENCE [LARGE SCALE GENOMIC DNA]</scope>
    <source>
        <strain evidence="8 9">NCTC12282</strain>
    </source>
</reference>
<evidence type="ECO:0000256" key="5">
    <source>
        <dbReference type="ARBA" id="ARBA00038514"/>
    </source>
</evidence>
<proteinExistence type="inferred from homology"/>
<dbReference type="InterPro" id="IPR011701">
    <property type="entry name" value="MFS"/>
</dbReference>
<dbReference type="GO" id="GO:0016020">
    <property type="term" value="C:membrane"/>
    <property type="evidence" value="ECO:0007669"/>
    <property type="project" value="UniProtKB-SubCell"/>
</dbReference>
<comment type="subcellular location">
    <subcellularLocation>
        <location evidence="1">Membrane</location>
        <topology evidence="1">Multi-pass membrane protein</topology>
    </subcellularLocation>
</comment>
<feature type="transmembrane region" description="Helical" evidence="6">
    <location>
        <begin position="145"/>
        <end position="167"/>
    </location>
</feature>
<dbReference type="PANTHER" id="PTHR11662:SF399">
    <property type="entry name" value="FI19708P1-RELATED"/>
    <property type="match status" value="1"/>
</dbReference>
<comment type="similarity">
    <text evidence="5">Belongs to the major facilitator superfamily. Phthalate permease family.</text>
</comment>
<feature type="domain" description="Major facilitator superfamily (MFS) profile" evidence="7">
    <location>
        <begin position="54"/>
        <end position="235"/>
    </location>
</feature>
<organism evidence="8 9">
    <name type="scientific">Budvicia aquatica</name>
    <dbReference type="NCBI Taxonomy" id="82979"/>
    <lineage>
        <taxon>Bacteria</taxon>
        <taxon>Pseudomonadati</taxon>
        <taxon>Pseudomonadota</taxon>
        <taxon>Gammaproteobacteria</taxon>
        <taxon>Enterobacterales</taxon>
        <taxon>Budviciaceae</taxon>
        <taxon>Budvicia</taxon>
    </lineage>
</organism>
<evidence type="ECO:0000313" key="9">
    <source>
        <dbReference type="Proteomes" id="UP000373449"/>
    </source>
</evidence>
<dbReference type="SUPFAM" id="SSF103473">
    <property type="entry name" value="MFS general substrate transporter"/>
    <property type="match status" value="1"/>
</dbReference>
<feature type="transmembrane region" description="Helical" evidence="6">
    <location>
        <begin position="54"/>
        <end position="75"/>
    </location>
</feature>
<dbReference type="InterPro" id="IPR050382">
    <property type="entry name" value="MFS_Na/Anion_cotransporter"/>
</dbReference>
<dbReference type="PANTHER" id="PTHR11662">
    <property type="entry name" value="SOLUTE CARRIER FAMILY 17"/>
    <property type="match status" value="1"/>
</dbReference>
<feature type="transmembrane region" description="Helical" evidence="6">
    <location>
        <begin position="87"/>
        <end position="110"/>
    </location>
</feature>
<dbReference type="Gene3D" id="1.20.1250.20">
    <property type="entry name" value="MFS general substrate transporter like domains"/>
    <property type="match status" value="1"/>
</dbReference>
<evidence type="ECO:0000259" key="7">
    <source>
        <dbReference type="PROSITE" id="PS50850"/>
    </source>
</evidence>
<dbReference type="Pfam" id="PF07690">
    <property type="entry name" value="MFS_1"/>
    <property type="match status" value="1"/>
</dbReference>
<gene>
    <name evidence="8" type="primary">gudP_5</name>
    <name evidence="8" type="ORF">NCTC12282_02237</name>
</gene>
<dbReference type="InterPro" id="IPR036259">
    <property type="entry name" value="MFS_trans_sf"/>
</dbReference>
<evidence type="ECO:0000256" key="4">
    <source>
        <dbReference type="ARBA" id="ARBA00023136"/>
    </source>
</evidence>
<keyword evidence="2 6" id="KW-0812">Transmembrane</keyword>
<keyword evidence="4 6" id="KW-0472">Membrane</keyword>
<evidence type="ECO:0000256" key="1">
    <source>
        <dbReference type="ARBA" id="ARBA00004141"/>
    </source>
</evidence>
<dbReference type="Proteomes" id="UP000373449">
    <property type="component" value="Unassembled WGS sequence"/>
</dbReference>
<feature type="transmembrane region" description="Helical" evidence="6">
    <location>
        <begin position="209"/>
        <end position="230"/>
    </location>
</feature>
<dbReference type="AlphaFoldDB" id="A0A484ZFQ2"/>
<evidence type="ECO:0000256" key="6">
    <source>
        <dbReference type="SAM" id="Phobius"/>
    </source>
</evidence>
<dbReference type="EMBL" id="CAADJA010000002">
    <property type="protein sequence ID" value="VFS47302.1"/>
    <property type="molecule type" value="Genomic_DNA"/>
</dbReference>
<name>A0A484ZFQ2_9GAMM</name>
<dbReference type="InterPro" id="IPR020846">
    <property type="entry name" value="MFS_dom"/>
</dbReference>
<dbReference type="PROSITE" id="PS50850">
    <property type="entry name" value="MFS"/>
    <property type="match status" value="1"/>
</dbReference>
<protein>
    <submittedName>
        <fullName evidence="8">D-glucarate permease</fullName>
    </submittedName>
</protein>
<accession>A0A484ZFQ2</accession>
<evidence type="ECO:0000256" key="3">
    <source>
        <dbReference type="ARBA" id="ARBA00022989"/>
    </source>
</evidence>
<feature type="transmembrane region" description="Helical" evidence="6">
    <location>
        <begin position="179"/>
        <end position="203"/>
    </location>
</feature>
<dbReference type="GO" id="GO:0022857">
    <property type="term" value="F:transmembrane transporter activity"/>
    <property type="evidence" value="ECO:0007669"/>
    <property type="project" value="InterPro"/>
</dbReference>
<keyword evidence="3 6" id="KW-1133">Transmembrane helix</keyword>
<evidence type="ECO:0000256" key="2">
    <source>
        <dbReference type="ARBA" id="ARBA00022692"/>
    </source>
</evidence>